<protein>
    <submittedName>
        <fullName evidence="3">RNase MRP subunit</fullName>
    </submittedName>
</protein>
<evidence type="ECO:0000256" key="1">
    <source>
        <dbReference type="SAM" id="MobiDB-lite"/>
    </source>
</evidence>
<dbReference type="InterPro" id="IPR047204">
    <property type="entry name" value="RMP1_RBD"/>
</dbReference>
<name>A0ABQ9NRE9_9PEZI</name>
<keyword evidence="4" id="KW-1185">Reference proteome</keyword>
<dbReference type="InterPro" id="IPR047205">
    <property type="entry name" value="RMP1"/>
</dbReference>
<accession>A0ABQ9NRE9</accession>
<reference evidence="3" key="1">
    <citation type="submission" date="2022-10" db="EMBL/GenBank/DDBJ databases">
        <title>Culturing micro-colonial fungi from biological soil crusts in the Mojave desert and describing Neophaeococcomyces mojavensis, and introducing the new genera and species Taxawa tesnikishii.</title>
        <authorList>
            <person name="Kurbessoian T."/>
            <person name="Stajich J.E."/>
        </authorList>
    </citation>
    <scope>NUCLEOTIDE SEQUENCE</scope>
    <source>
        <strain evidence="3">TK_1</strain>
    </source>
</reference>
<dbReference type="PANTHER" id="PTHR37792:SF1">
    <property type="entry name" value="RIBONUCLEASE MRP PROTEIN SUBUNIT RMP1"/>
    <property type="match status" value="1"/>
</dbReference>
<dbReference type="PANTHER" id="PTHR37792">
    <property type="entry name" value="RIBONUCLEASE MRP PROTEIN SUBUNIT RMP1"/>
    <property type="match status" value="1"/>
</dbReference>
<feature type="compositionally biased region" description="Polar residues" evidence="1">
    <location>
        <begin position="35"/>
        <end position="50"/>
    </location>
</feature>
<proteinExistence type="predicted"/>
<dbReference type="Proteomes" id="UP001172684">
    <property type="component" value="Unassembled WGS sequence"/>
</dbReference>
<evidence type="ECO:0000259" key="2">
    <source>
        <dbReference type="Pfam" id="PF20945"/>
    </source>
</evidence>
<gene>
    <name evidence="3" type="primary">RMP1</name>
    <name evidence="3" type="ORF">H2201_004858</name>
</gene>
<organism evidence="3 4">
    <name type="scientific">Coniosporium apollinis</name>
    <dbReference type="NCBI Taxonomy" id="61459"/>
    <lineage>
        <taxon>Eukaryota</taxon>
        <taxon>Fungi</taxon>
        <taxon>Dikarya</taxon>
        <taxon>Ascomycota</taxon>
        <taxon>Pezizomycotina</taxon>
        <taxon>Dothideomycetes</taxon>
        <taxon>Dothideomycetes incertae sedis</taxon>
        <taxon>Coniosporium</taxon>
    </lineage>
</organism>
<dbReference type="EMBL" id="JAPDRL010000033">
    <property type="protein sequence ID" value="KAJ9664994.1"/>
    <property type="molecule type" value="Genomic_DNA"/>
</dbReference>
<sequence length="297" mass="31976">MYFEPADFMDQTSNTAGSAGHSLTSNVKMDEHSKPSNPATRSVQSINIVSHSPRPAPIIVQPKKFLNDTAQTPNSPRATVPTSATAALSRISTALAATSPPTLGPSTPYPRTPTMPNQPDVALLANISTEALNSLRRTRDLLHLLAHRNKNQHRRSTWWRHLSHFRSELRLLVGELEALSANLGDAKTREMVAARVGRWRDALVPRWYFAFSQLTAGTQFAAIGVALLAMLASVARQTGITAAYAVMPVEGEVEVVRRGLLSAAGEDRAGGLEGVVGEYGVLGVEEEDVGLVVGREA</sequence>
<feature type="domain" description="RNase MRP protein 1 RNA binding" evidence="2">
    <location>
        <begin position="141"/>
        <end position="232"/>
    </location>
</feature>
<dbReference type="Pfam" id="PF20945">
    <property type="entry name" value="RMP1"/>
    <property type="match status" value="1"/>
</dbReference>
<evidence type="ECO:0000313" key="3">
    <source>
        <dbReference type="EMBL" id="KAJ9664994.1"/>
    </source>
</evidence>
<comment type="caution">
    <text evidence="3">The sequence shown here is derived from an EMBL/GenBank/DDBJ whole genome shotgun (WGS) entry which is preliminary data.</text>
</comment>
<evidence type="ECO:0000313" key="4">
    <source>
        <dbReference type="Proteomes" id="UP001172684"/>
    </source>
</evidence>
<dbReference type="CDD" id="cd22573">
    <property type="entry name" value="RMP1_RBD"/>
    <property type="match status" value="1"/>
</dbReference>
<feature type="compositionally biased region" description="Polar residues" evidence="1">
    <location>
        <begin position="10"/>
        <end position="27"/>
    </location>
</feature>
<feature type="region of interest" description="Disordered" evidence="1">
    <location>
        <begin position="1"/>
        <end position="54"/>
    </location>
</feature>